<keyword evidence="8" id="KW-0479">Metal-binding</keyword>
<dbReference type="GO" id="GO:0004048">
    <property type="term" value="F:anthranilate phosphoribosyltransferase activity"/>
    <property type="evidence" value="ECO:0007669"/>
    <property type="project" value="UniProtKB-UniRule"/>
</dbReference>
<feature type="binding site" evidence="8">
    <location>
        <position position="100"/>
    </location>
    <ligand>
        <name>Mg(2+)</name>
        <dbReference type="ChEBI" id="CHEBI:18420"/>
        <label>1</label>
    </ligand>
</feature>
<feature type="binding site" evidence="8">
    <location>
        <begin position="98"/>
        <end position="101"/>
    </location>
    <ligand>
        <name>5-phospho-alpha-D-ribose 1-diphosphate</name>
        <dbReference type="ChEBI" id="CHEBI:58017"/>
    </ligand>
</feature>
<evidence type="ECO:0000256" key="5">
    <source>
        <dbReference type="ARBA" id="ARBA00022679"/>
    </source>
</evidence>
<reference evidence="11 12" key="1">
    <citation type="journal article" date="2014" name="Int. J. Syst. Evol. Microbiol.">
        <title>Nitrososphaera viennensis gen. nov., sp. nov., an aerobic and mesophilic, ammonia-oxidizing archaeon from soil and a member of the archaeal phylum Thaumarchaeota.</title>
        <authorList>
            <person name="Stieglmeier M."/>
            <person name="Klingl A."/>
            <person name="Alves R.J."/>
            <person name="Rittmann S.K."/>
            <person name="Melcher M."/>
            <person name="Leisch N."/>
            <person name="Schleper C."/>
        </authorList>
    </citation>
    <scope>NUCLEOTIDE SEQUENCE [LARGE SCALE GENOMIC DNA]</scope>
    <source>
        <strain evidence="11">EN76</strain>
    </source>
</reference>
<dbReference type="OrthoDB" id="8214at2157"/>
<comment type="cofactor">
    <cofactor evidence="8">
        <name>Mg(2+)</name>
        <dbReference type="ChEBI" id="CHEBI:18420"/>
    </cofactor>
    <text evidence="8">Binds 2 magnesium ions per monomer.</text>
</comment>
<proteinExistence type="inferred from homology"/>
<dbReference type="UniPathway" id="UPA00035">
    <property type="reaction ID" value="UER00041"/>
</dbReference>
<accession>A0A060HDD1</accession>
<comment type="subunit">
    <text evidence="8">Homodimer.</text>
</comment>
<evidence type="ECO:0000256" key="7">
    <source>
        <dbReference type="ARBA" id="ARBA00023141"/>
    </source>
</evidence>
<evidence type="ECO:0000256" key="6">
    <source>
        <dbReference type="ARBA" id="ARBA00022822"/>
    </source>
</evidence>
<keyword evidence="6 8" id="KW-0822">Tryptophan biosynthesis</keyword>
<comment type="pathway">
    <text evidence="1 8">Amino-acid biosynthesis; L-tryptophan biosynthesis; L-tryptophan from chorismate: step 2/5.</text>
</comment>
<organism evidence="11 12">
    <name type="scientific">Nitrososphaera viennensis EN76</name>
    <dbReference type="NCBI Taxonomy" id="926571"/>
    <lineage>
        <taxon>Archaea</taxon>
        <taxon>Nitrososphaerota</taxon>
        <taxon>Nitrososphaeria</taxon>
        <taxon>Nitrososphaerales</taxon>
        <taxon>Nitrososphaeraceae</taxon>
        <taxon>Nitrososphaera</taxon>
    </lineage>
</organism>
<dbReference type="SUPFAM" id="SSF52418">
    <property type="entry name" value="Nucleoside phosphorylase/phosphoribosyltransferase catalytic domain"/>
    <property type="match status" value="1"/>
</dbReference>
<evidence type="ECO:0000256" key="2">
    <source>
        <dbReference type="ARBA" id="ARBA00011948"/>
    </source>
</evidence>
<dbReference type="HOGENOM" id="CLU_034315_2_1_2"/>
<keyword evidence="12" id="KW-1185">Reference proteome</keyword>
<feature type="domain" description="Glycosyl transferase family 3 N-terminal" evidence="10">
    <location>
        <begin position="11"/>
        <end position="72"/>
    </location>
</feature>
<evidence type="ECO:0000313" key="12">
    <source>
        <dbReference type="Proteomes" id="UP000027093"/>
    </source>
</evidence>
<dbReference type="RefSeq" id="WP_075053894.1">
    <property type="nucleotide sequence ID" value="NZ_CP007536.1"/>
</dbReference>
<feature type="binding site" evidence="8">
    <location>
        <position position="174"/>
    </location>
    <ligand>
        <name>anthranilate</name>
        <dbReference type="ChEBI" id="CHEBI:16567"/>
        <label>2</label>
    </ligand>
</feature>
<evidence type="ECO:0000259" key="9">
    <source>
        <dbReference type="Pfam" id="PF00591"/>
    </source>
</evidence>
<dbReference type="InterPro" id="IPR036320">
    <property type="entry name" value="Glycosyl_Trfase_fam3_N_dom_sf"/>
</dbReference>
<evidence type="ECO:0000256" key="8">
    <source>
        <dbReference type="HAMAP-Rule" id="MF_00211"/>
    </source>
</evidence>
<dbReference type="EMBL" id="CP007536">
    <property type="protein sequence ID" value="AIC14739.1"/>
    <property type="molecule type" value="Genomic_DNA"/>
</dbReference>
<dbReference type="EC" id="2.4.2.18" evidence="2 8"/>
<feature type="domain" description="Glycosyl transferase family 3" evidence="9">
    <location>
        <begin position="82"/>
        <end position="334"/>
    </location>
</feature>
<feature type="binding site" evidence="8">
    <location>
        <position position="233"/>
    </location>
    <ligand>
        <name>Mg(2+)</name>
        <dbReference type="ChEBI" id="CHEBI:18420"/>
        <label>2</label>
    </ligand>
</feature>
<sequence length="361" mass="37828">MNTAQQADLRPAIRKLVARAELSEAEMADALDSILAGEASEASIASFLVALAMKGETPAELRAILQSIRKHATRITPAVGGPLIDTCGTGGDSIRTFNVSTAAAVVAAAAGAKVAKHGNRSVSGVCGSADFLESVGLDLNAPPARVQKCIEKTGIGFLFAPGFHPAMKNVAPARKTVGIRTVFNVVGPLSNPCTNISGQVIGVFEPFFMETLAEACRGYINEAMIVHAADGFDELSNTCENDILWVTGDGQTTKRLRLSPKVVGMAVARPEQLVVTTKDESIKSTLAAIYGNGPQEKEDMVVLNASAALVVGKVASDLKEGVEIARGAIKSGQAQEKLAQLVSECGNKEVLEQAEKKYLLL</sequence>
<dbReference type="InterPro" id="IPR000312">
    <property type="entry name" value="Glycosyl_Trfase_fam3"/>
</dbReference>
<dbReference type="HAMAP" id="MF_00211">
    <property type="entry name" value="TrpD"/>
    <property type="match status" value="1"/>
</dbReference>
<keyword evidence="5 8" id="KW-0808">Transferase</keyword>
<feature type="binding site" evidence="8">
    <location>
        <position position="88"/>
    </location>
    <ligand>
        <name>anthranilate</name>
        <dbReference type="ChEBI" id="CHEBI:16567"/>
        <label>1</label>
    </ligand>
</feature>
<dbReference type="Pfam" id="PF02885">
    <property type="entry name" value="Glycos_trans_3N"/>
    <property type="match status" value="1"/>
</dbReference>
<feature type="binding site" evidence="8">
    <location>
        <position position="119"/>
    </location>
    <ligand>
        <name>anthranilate</name>
        <dbReference type="ChEBI" id="CHEBI:16567"/>
        <label>1</label>
    </ligand>
</feature>
<feature type="binding site" evidence="8">
    <location>
        <position position="234"/>
    </location>
    <ligand>
        <name>Mg(2+)</name>
        <dbReference type="ChEBI" id="CHEBI:18420"/>
        <label>2</label>
    </ligand>
</feature>
<dbReference type="InterPro" id="IPR017459">
    <property type="entry name" value="Glycosyl_Trfase_fam3_N_dom"/>
</dbReference>
<feature type="binding site" evidence="8">
    <location>
        <begin position="91"/>
        <end position="92"/>
    </location>
    <ligand>
        <name>5-phospho-alpha-D-ribose 1-diphosphate</name>
        <dbReference type="ChEBI" id="CHEBI:58017"/>
    </ligand>
</feature>
<keyword evidence="7 8" id="KW-0057">Aromatic amino acid biosynthesis</keyword>
<name>A0A060HDD1_9ARCH</name>
<comment type="similarity">
    <text evidence="8">Belongs to the anthranilate phosphoribosyltransferase family.</text>
</comment>
<evidence type="ECO:0000256" key="4">
    <source>
        <dbReference type="ARBA" id="ARBA00022676"/>
    </source>
</evidence>
<dbReference type="Proteomes" id="UP000027093">
    <property type="component" value="Chromosome"/>
</dbReference>
<feature type="binding site" evidence="8">
    <location>
        <begin position="116"/>
        <end position="124"/>
    </location>
    <ligand>
        <name>5-phospho-alpha-D-ribose 1-diphosphate</name>
        <dbReference type="ChEBI" id="CHEBI:58017"/>
    </ligand>
</feature>
<comment type="catalytic activity">
    <reaction evidence="8">
        <text>N-(5-phospho-beta-D-ribosyl)anthranilate + diphosphate = 5-phospho-alpha-D-ribose 1-diphosphate + anthranilate</text>
        <dbReference type="Rhea" id="RHEA:11768"/>
        <dbReference type="ChEBI" id="CHEBI:16567"/>
        <dbReference type="ChEBI" id="CHEBI:18277"/>
        <dbReference type="ChEBI" id="CHEBI:33019"/>
        <dbReference type="ChEBI" id="CHEBI:58017"/>
        <dbReference type="EC" id="2.4.2.18"/>
    </reaction>
</comment>
<comment type="caution">
    <text evidence="8">Lacks conserved residue(s) required for the propagation of feature annotation.</text>
</comment>
<feature type="binding site" evidence="8">
    <location>
        <position position="88"/>
    </location>
    <ligand>
        <name>5-phospho-alpha-D-ribose 1-diphosphate</name>
        <dbReference type="ChEBI" id="CHEBI:58017"/>
    </ligand>
</feature>
<dbReference type="FunFam" id="3.40.1030.10:FF:000002">
    <property type="entry name" value="Anthranilate phosphoribosyltransferase"/>
    <property type="match status" value="1"/>
</dbReference>
<evidence type="ECO:0000313" key="11">
    <source>
        <dbReference type="EMBL" id="AIC14739.1"/>
    </source>
</evidence>
<evidence type="ECO:0000259" key="10">
    <source>
        <dbReference type="Pfam" id="PF02885"/>
    </source>
</evidence>
<dbReference type="AlphaFoldDB" id="A0A060HDD1"/>
<evidence type="ECO:0000256" key="3">
    <source>
        <dbReference type="ARBA" id="ARBA00022605"/>
    </source>
</evidence>
<dbReference type="KEGG" id="nvn:NVIE_005400"/>
<dbReference type="GO" id="GO:0000162">
    <property type="term" value="P:L-tryptophan biosynthetic process"/>
    <property type="evidence" value="ECO:0007669"/>
    <property type="project" value="UniProtKB-UniRule"/>
</dbReference>
<evidence type="ECO:0000256" key="1">
    <source>
        <dbReference type="ARBA" id="ARBA00004907"/>
    </source>
</evidence>
<dbReference type="NCBIfam" id="TIGR01245">
    <property type="entry name" value="trpD"/>
    <property type="match status" value="1"/>
</dbReference>
<dbReference type="InterPro" id="IPR005940">
    <property type="entry name" value="Anthranilate_Pribosyl_Tfrase"/>
</dbReference>
<feature type="binding site" evidence="8">
    <location>
        <position position="128"/>
    </location>
    <ligand>
        <name>5-phospho-alpha-D-ribose 1-diphosphate</name>
        <dbReference type="ChEBI" id="CHEBI:58017"/>
    </ligand>
</feature>
<dbReference type="PANTHER" id="PTHR43285">
    <property type="entry name" value="ANTHRANILATE PHOSPHORIBOSYLTRANSFERASE"/>
    <property type="match status" value="1"/>
</dbReference>
<feature type="binding site" evidence="8">
    <location>
        <position position="96"/>
    </location>
    <ligand>
        <name>5-phospho-alpha-D-ribose 1-diphosphate</name>
        <dbReference type="ChEBI" id="CHEBI:58017"/>
    </ligand>
</feature>
<gene>
    <name evidence="8 11" type="primary">trpD</name>
    <name evidence="11" type="ORF">NVIE_005400</name>
</gene>
<dbReference type="SUPFAM" id="SSF47648">
    <property type="entry name" value="Nucleoside phosphorylase/phosphoribosyltransferase N-terminal domain"/>
    <property type="match status" value="1"/>
</dbReference>
<dbReference type="PANTHER" id="PTHR43285:SF2">
    <property type="entry name" value="ANTHRANILATE PHOSPHORIBOSYLTRANSFERASE"/>
    <property type="match status" value="1"/>
</dbReference>
<dbReference type="Gene3D" id="3.40.1030.10">
    <property type="entry name" value="Nucleoside phosphorylase/phosphoribosyltransferase catalytic domain"/>
    <property type="match status" value="1"/>
</dbReference>
<protein>
    <recommendedName>
        <fullName evidence="2 8">Anthranilate phosphoribosyltransferase</fullName>
        <ecNumber evidence="2 8">2.4.2.18</ecNumber>
    </recommendedName>
</protein>
<keyword evidence="4 8" id="KW-0328">Glycosyltransferase</keyword>
<dbReference type="Pfam" id="PF00591">
    <property type="entry name" value="Glycos_transf_3"/>
    <property type="match status" value="1"/>
</dbReference>
<dbReference type="STRING" id="926571.NVIE_005400"/>
<dbReference type="Gene3D" id="1.20.970.10">
    <property type="entry name" value="Transferase, Pyrimidine Nucleoside Phosphorylase, Chain C"/>
    <property type="match status" value="1"/>
</dbReference>
<comment type="function">
    <text evidence="8">Catalyzes the transfer of the phosphoribosyl group of 5-phosphorylribose-1-pyrophosphate (PRPP) to anthranilate to yield N-(5'-phosphoribosyl)-anthranilate (PRA).</text>
</comment>
<dbReference type="GO" id="GO:0005829">
    <property type="term" value="C:cytosol"/>
    <property type="evidence" value="ECO:0007669"/>
    <property type="project" value="TreeGrafter"/>
</dbReference>
<keyword evidence="8" id="KW-0460">Magnesium</keyword>
<dbReference type="InterPro" id="IPR035902">
    <property type="entry name" value="Nuc_phospho_transferase"/>
</dbReference>
<feature type="binding site" evidence="8">
    <location>
        <position position="234"/>
    </location>
    <ligand>
        <name>Mg(2+)</name>
        <dbReference type="ChEBI" id="CHEBI:18420"/>
        <label>1</label>
    </ligand>
</feature>
<dbReference type="GeneID" id="74945804"/>
<keyword evidence="3 8" id="KW-0028">Amino-acid biosynthesis</keyword>
<dbReference type="GO" id="GO:0000287">
    <property type="term" value="F:magnesium ion binding"/>
    <property type="evidence" value="ECO:0007669"/>
    <property type="project" value="UniProtKB-UniRule"/>
</dbReference>